<evidence type="ECO:0000313" key="8">
    <source>
        <dbReference type="EMBL" id="RNA01789.1"/>
    </source>
</evidence>
<dbReference type="GO" id="GO:0005886">
    <property type="term" value="C:plasma membrane"/>
    <property type="evidence" value="ECO:0007669"/>
    <property type="project" value="TreeGrafter"/>
</dbReference>
<feature type="transmembrane region" description="Helical" evidence="7">
    <location>
        <begin position="56"/>
        <end position="76"/>
    </location>
</feature>
<dbReference type="OrthoDB" id="9972904at2759"/>
<evidence type="ECO:0000256" key="1">
    <source>
        <dbReference type="ARBA" id="ARBA00004141"/>
    </source>
</evidence>
<evidence type="ECO:0000256" key="4">
    <source>
        <dbReference type="ARBA" id="ARBA00022989"/>
    </source>
</evidence>
<dbReference type="PIRSF" id="PIRSF002419">
    <property type="entry name" value="Tetraspanin"/>
    <property type="match status" value="1"/>
</dbReference>
<keyword evidence="4 7" id="KW-1133">Transmembrane helix</keyword>
<evidence type="ECO:0000256" key="2">
    <source>
        <dbReference type="ARBA" id="ARBA00006840"/>
    </source>
</evidence>
<evidence type="ECO:0000256" key="6">
    <source>
        <dbReference type="PIRSR" id="PIRSR002419-1"/>
    </source>
</evidence>
<dbReference type="PRINTS" id="PR00259">
    <property type="entry name" value="TMFOUR"/>
</dbReference>
<comment type="similarity">
    <text evidence="2 7">Belongs to the tetraspanin (TM4SF) family.</text>
</comment>
<evidence type="ECO:0000256" key="5">
    <source>
        <dbReference type="ARBA" id="ARBA00023136"/>
    </source>
</evidence>
<dbReference type="AlphaFoldDB" id="A0A3M7PS86"/>
<dbReference type="Gene3D" id="1.10.1450.10">
    <property type="entry name" value="Tetraspanin"/>
    <property type="match status" value="1"/>
</dbReference>
<feature type="transmembrane region" description="Helical" evidence="7">
    <location>
        <begin position="207"/>
        <end position="231"/>
    </location>
</feature>
<dbReference type="InterPro" id="IPR000301">
    <property type="entry name" value="Tetraspanin_animals"/>
</dbReference>
<dbReference type="Proteomes" id="UP000276133">
    <property type="component" value="Unassembled WGS sequence"/>
</dbReference>
<protein>
    <recommendedName>
        <fullName evidence="7">Tetraspanin</fullName>
    </recommendedName>
</protein>
<dbReference type="InterPro" id="IPR018499">
    <property type="entry name" value="Tetraspanin/Peripherin"/>
</dbReference>
<reference evidence="8 9" key="1">
    <citation type="journal article" date="2018" name="Sci. Rep.">
        <title>Genomic signatures of local adaptation to the degree of environmental predictability in rotifers.</title>
        <authorList>
            <person name="Franch-Gras L."/>
            <person name="Hahn C."/>
            <person name="Garcia-Roger E.M."/>
            <person name="Carmona M.J."/>
            <person name="Serra M."/>
            <person name="Gomez A."/>
        </authorList>
    </citation>
    <scope>NUCLEOTIDE SEQUENCE [LARGE SCALE GENOMIC DNA]</scope>
    <source>
        <strain evidence="8">HYR1</strain>
    </source>
</reference>
<evidence type="ECO:0000256" key="3">
    <source>
        <dbReference type="ARBA" id="ARBA00022692"/>
    </source>
</evidence>
<dbReference type="FunFam" id="1.10.1450.10:FF:000029">
    <property type="entry name" value="Tetraspanin"/>
    <property type="match status" value="1"/>
</dbReference>
<feature type="transmembrane region" description="Helical" evidence="7">
    <location>
        <begin position="21"/>
        <end position="41"/>
    </location>
</feature>
<evidence type="ECO:0000313" key="9">
    <source>
        <dbReference type="Proteomes" id="UP000276133"/>
    </source>
</evidence>
<keyword evidence="6" id="KW-1015">Disulfide bond</keyword>
<comment type="subcellular location">
    <subcellularLocation>
        <location evidence="1 7">Membrane</location>
        <topology evidence="1 7">Multi-pass membrane protein</topology>
    </subcellularLocation>
</comment>
<gene>
    <name evidence="8" type="ORF">BpHYR1_021896</name>
</gene>
<dbReference type="PANTHER" id="PTHR19282">
    <property type="entry name" value="TETRASPANIN"/>
    <property type="match status" value="1"/>
</dbReference>
<feature type="disulfide bond" evidence="6">
    <location>
        <begin position="145"/>
        <end position="177"/>
    </location>
</feature>
<keyword evidence="9" id="KW-1185">Reference proteome</keyword>
<dbReference type="InterPro" id="IPR008952">
    <property type="entry name" value="Tetraspanin_EC2_sf"/>
</dbReference>
<organism evidence="8 9">
    <name type="scientific">Brachionus plicatilis</name>
    <name type="common">Marine rotifer</name>
    <name type="synonym">Brachionus muelleri</name>
    <dbReference type="NCBI Taxonomy" id="10195"/>
    <lineage>
        <taxon>Eukaryota</taxon>
        <taxon>Metazoa</taxon>
        <taxon>Spiralia</taxon>
        <taxon>Gnathifera</taxon>
        <taxon>Rotifera</taxon>
        <taxon>Eurotatoria</taxon>
        <taxon>Monogononta</taxon>
        <taxon>Pseudotrocha</taxon>
        <taxon>Ploima</taxon>
        <taxon>Brachionidae</taxon>
        <taxon>Brachionus</taxon>
    </lineage>
</organism>
<dbReference type="EMBL" id="REGN01009170">
    <property type="protein sequence ID" value="RNA01789.1"/>
    <property type="molecule type" value="Genomic_DNA"/>
</dbReference>
<comment type="caution">
    <text evidence="8">The sequence shown here is derived from an EMBL/GenBank/DDBJ whole genome shotgun (WGS) entry which is preliminary data.</text>
</comment>
<name>A0A3M7PS86_BRAPC</name>
<dbReference type="STRING" id="10195.A0A3M7PS86"/>
<dbReference type="Pfam" id="PF00335">
    <property type="entry name" value="Tetraspanin"/>
    <property type="match status" value="1"/>
</dbReference>
<feature type="transmembrane region" description="Helical" evidence="7">
    <location>
        <begin position="88"/>
        <end position="109"/>
    </location>
</feature>
<sequence>MNPKQFKTAAFLAFLKTLMMIFNLVFFLIGFVLLIVGFYGLKVFRQFFAFAPSIWIYYPLIAIGLFMMLVGALSFWCTPKGIVWLLNAYAILIFLLFLSIFSFSVFFTVKHDSVTTSLKVGIERSMRSYQNNSKAIDILQSKFKCCGSKNFTDWFATEWASHHNIVPKSCCINKNECSNEDLNILNATGIYQQGCFSKINLLINEKYLIIVCLSFVSAFVILGGSFLSCLLGKNMNKHKYEQMS</sequence>
<dbReference type="PANTHER" id="PTHR19282:SF252">
    <property type="entry name" value="TETRASPANIN"/>
    <property type="match status" value="1"/>
</dbReference>
<accession>A0A3M7PS86</accession>
<evidence type="ECO:0000256" key="7">
    <source>
        <dbReference type="RuleBase" id="RU361218"/>
    </source>
</evidence>
<proteinExistence type="inferred from homology"/>
<keyword evidence="5 7" id="KW-0472">Membrane</keyword>
<keyword evidence="3 7" id="KW-0812">Transmembrane</keyword>
<dbReference type="SUPFAM" id="SSF48652">
    <property type="entry name" value="Tetraspanin"/>
    <property type="match status" value="1"/>
</dbReference>